<evidence type="ECO:0000256" key="8">
    <source>
        <dbReference type="ARBA" id="ARBA00048679"/>
    </source>
</evidence>
<evidence type="ECO:0000259" key="11">
    <source>
        <dbReference type="PROSITE" id="PS50011"/>
    </source>
</evidence>
<dbReference type="VEuPathDB" id="AmoebaDB:EHI8A_045520"/>
<name>A0A5K1U6W3_ENTHI</name>
<keyword evidence="2" id="KW-0723">Serine/threonine-protein kinase</keyword>
<dbReference type="PANTHER" id="PTHR24356:SF1">
    <property type="entry name" value="SERINE_THREONINE-PROTEIN KINASE GREATWALL"/>
    <property type="match status" value="1"/>
</dbReference>
<dbReference type="AlphaFoldDB" id="A0A5K1U6W3"/>
<feature type="domain" description="AGC-kinase C-terminal" evidence="12">
    <location>
        <begin position="832"/>
        <end position="911"/>
    </location>
</feature>
<dbReference type="PROSITE" id="PS51285">
    <property type="entry name" value="AGC_KINASE_CTER"/>
    <property type="match status" value="1"/>
</dbReference>
<evidence type="ECO:0000313" key="14">
    <source>
        <dbReference type="Proteomes" id="UP000078387"/>
    </source>
</evidence>
<comment type="caution">
    <text evidence="13">The sequence shown here is derived from an EMBL/GenBank/DDBJ whole genome shotgun (WGS) entry which is preliminary data.</text>
</comment>
<dbReference type="VEuPathDB" id="AmoebaDB:KM1_066150"/>
<dbReference type="PROSITE" id="PS50011">
    <property type="entry name" value="PROTEIN_KINASE_DOM"/>
    <property type="match status" value="1"/>
</dbReference>
<dbReference type="EMBL" id="BDEQ01000001">
    <property type="protein sequence ID" value="GAT94634.1"/>
    <property type="molecule type" value="Genomic_DNA"/>
</dbReference>
<protein>
    <recommendedName>
        <fullName evidence="1">non-specific serine/threonine protein kinase</fullName>
        <ecNumber evidence="1">2.7.11.1</ecNumber>
    </recommendedName>
</protein>
<dbReference type="Pfam" id="PF00169">
    <property type="entry name" value="PH"/>
    <property type="match status" value="1"/>
</dbReference>
<keyword evidence="5 13" id="KW-0418">Kinase</keyword>
<dbReference type="GO" id="GO:0005524">
    <property type="term" value="F:ATP binding"/>
    <property type="evidence" value="ECO:0007669"/>
    <property type="project" value="UniProtKB-KW"/>
</dbReference>
<dbReference type="Pfam" id="PF00069">
    <property type="entry name" value="Pkinase"/>
    <property type="match status" value="1"/>
</dbReference>
<evidence type="ECO:0000256" key="9">
    <source>
        <dbReference type="SAM" id="MobiDB-lite"/>
    </source>
</evidence>
<dbReference type="InterPro" id="IPR050236">
    <property type="entry name" value="Ser_Thr_kinase_AGC"/>
</dbReference>
<comment type="catalytic activity">
    <reaction evidence="8">
        <text>L-seryl-[protein] + ATP = O-phospho-L-seryl-[protein] + ADP + H(+)</text>
        <dbReference type="Rhea" id="RHEA:17989"/>
        <dbReference type="Rhea" id="RHEA-COMP:9863"/>
        <dbReference type="Rhea" id="RHEA-COMP:11604"/>
        <dbReference type="ChEBI" id="CHEBI:15378"/>
        <dbReference type="ChEBI" id="CHEBI:29999"/>
        <dbReference type="ChEBI" id="CHEBI:30616"/>
        <dbReference type="ChEBI" id="CHEBI:83421"/>
        <dbReference type="ChEBI" id="CHEBI:456216"/>
        <dbReference type="EC" id="2.7.11.1"/>
    </reaction>
</comment>
<evidence type="ECO:0000256" key="7">
    <source>
        <dbReference type="ARBA" id="ARBA00047899"/>
    </source>
</evidence>
<dbReference type="VEuPathDB" id="AmoebaDB:EHI5A_054450"/>
<dbReference type="EC" id="2.7.11.1" evidence="1"/>
<feature type="region of interest" description="Disordered" evidence="9">
    <location>
        <begin position="919"/>
        <end position="964"/>
    </location>
</feature>
<evidence type="ECO:0000259" key="12">
    <source>
        <dbReference type="PROSITE" id="PS51285"/>
    </source>
</evidence>
<keyword evidence="4" id="KW-0547">Nucleotide-binding</keyword>
<dbReference type="Gene3D" id="2.30.29.30">
    <property type="entry name" value="Pleckstrin-homology domain (PH domain)/Phosphotyrosine-binding domain (PTB)"/>
    <property type="match status" value="1"/>
</dbReference>
<dbReference type="PROSITE" id="PS00108">
    <property type="entry name" value="PROTEIN_KINASE_ST"/>
    <property type="match status" value="1"/>
</dbReference>
<evidence type="ECO:0000256" key="4">
    <source>
        <dbReference type="ARBA" id="ARBA00022741"/>
    </source>
</evidence>
<dbReference type="GO" id="GO:0004674">
    <property type="term" value="F:protein serine/threonine kinase activity"/>
    <property type="evidence" value="ECO:0007669"/>
    <property type="project" value="UniProtKB-KW"/>
</dbReference>
<proteinExistence type="predicted"/>
<dbReference type="GO" id="GO:0035091">
    <property type="term" value="F:phosphatidylinositol binding"/>
    <property type="evidence" value="ECO:0007669"/>
    <property type="project" value="InterPro"/>
</dbReference>
<reference evidence="13 14" key="1">
    <citation type="submission" date="2016-05" db="EMBL/GenBank/DDBJ databases">
        <title>First whole genome sequencing of Entamoeba histolytica HM1:IMSS-clone-6.</title>
        <authorList>
            <person name="Mukherjee Avik.K."/>
            <person name="Izumyama S."/>
            <person name="Nakada-Tsukui K."/>
            <person name="Nozaki T."/>
        </authorList>
    </citation>
    <scope>NUCLEOTIDE SEQUENCE [LARGE SCALE GENOMIC DNA]</scope>
    <source>
        <strain evidence="13 14">HM1:IMSS clone 6</strain>
    </source>
</reference>
<dbReference type="FunFam" id="3.30.200.20:FF:000490">
    <property type="entry name" value="AGC family protein kinase"/>
    <property type="match status" value="1"/>
</dbReference>
<dbReference type="Gene3D" id="1.10.510.10">
    <property type="entry name" value="Transferase(Phosphotransferase) domain 1"/>
    <property type="match status" value="1"/>
</dbReference>
<dbReference type="SUPFAM" id="SSF56112">
    <property type="entry name" value="Protein kinase-like (PK-like)"/>
    <property type="match status" value="1"/>
</dbReference>
<dbReference type="PANTHER" id="PTHR24356">
    <property type="entry name" value="SERINE/THREONINE-PROTEIN KINASE"/>
    <property type="match status" value="1"/>
</dbReference>
<dbReference type="CDD" id="cd05579">
    <property type="entry name" value="STKc_MAST_like"/>
    <property type="match status" value="1"/>
</dbReference>
<dbReference type="SUPFAM" id="SSF50729">
    <property type="entry name" value="PH domain-like"/>
    <property type="match status" value="1"/>
</dbReference>
<dbReference type="SMART" id="SM00233">
    <property type="entry name" value="PH"/>
    <property type="match status" value="1"/>
</dbReference>
<dbReference type="InterPro" id="IPR000961">
    <property type="entry name" value="AGC-kinase_C"/>
</dbReference>
<dbReference type="FunFam" id="1.10.510.10:FF:000674">
    <property type="entry name" value="Serine/threonine protein kinase, putative"/>
    <property type="match status" value="1"/>
</dbReference>
<keyword evidence="6" id="KW-0067">ATP-binding</keyword>
<dbReference type="VEuPathDB" id="AmoebaDB:EHI_006750"/>
<dbReference type="SMART" id="SM00220">
    <property type="entry name" value="S_TKc"/>
    <property type="match status" value="1"/>
</dbReference>
<comment type="catalytic activity">
    <reaction evidence="7">
        <text>L-threonyl-[protein] + ATP = O-phospho-L-threonyl-[protein] + ADP + H(+)</text>
        <dbReference type="Rhea" id="RHEA:46608"/>
        <dbReference type="Rhea" id="RHEA-COMP:11060"/>
        <dbReference type="Rhea" id="RHEA-COMP:11605"/>
        <dbReference type="ChEBI" id="CHEBI:15378"/>
        <dbReference type="ChEBI" id="CHEBI:30013"/>
        <dbReference type="ChEBI" id="CHEBI:30616"/>
        <dbReference type="ChEBI" id="CHEBI:61977"/>
        <dbReference type="ChEBI" id="CHEBI:456216"/>
        <dbReference type="EC" id="2.7.11.1"/>
    </reaction>
</comment>
<evidence type="ECO:0000259" key="10">
    <source>
        <dbReference type="PROSITE" id="PS50003"/>
    </source>
</evidence>
<feature type="domain" description="Protein kinase" evidence="11">
    <location>
        <begin position="572"/>
        <end position="831"/>
    </location>
</feature>
<evidence type="ECO:0000256" key="6">
    <source>
        <dbReference type="ARBA" id="ARBA00022840"/>
    </source>
</evidence>
<organism evidence="13 14">
    <name type="scientific">Entamoeba histolytica</name>
    <dbReference type="NCBI Taxonomy" id="5759"/>
    <lineage>
        <taxon>Eukaryota</taxon>
        <taxon>Amoebozoa</taxon>
        <taxon>Evosea</taxon>
        <taxon>Archamoebae</taxon>
        <taxon>Mastigamoebida</taxon>
        <taxon>Entamoebidae</taxon>
        <taxon>Entamoeba</taxon>
    </lineage>
</organism>
<accession>A0A5K1U6W3</accession>
<feature type="domain" description="PH" evidence="10">
    <location>
        <begin position="166"/>
        <end position="262"/>
    </location>
</feature>
<dbReference type="VEuPathDB" id="AmoebaDB:EHI7A_031290"/>
<evidence type="ECO:0000256" key="2">
    <source>
        <dbReference type="ARBA" id="ARBA00022527"/>
    </source>
</evidence>
<dbReference type="FunFam" id="2.30.29.30:FF:000632">
    <property type="entry name" value="Serine/threonine protein kinase"/>
    <property type="match status" value="1"/>
</dbReference>
<dbReference type="InterPro" id="IPR001849">
    <property type="entry name" value="PH_domain"/>
</dbReference>
<evidence type="ECO:0000256" key="5">
    <source>
        <dbReference type="ARBA" id="ARBA00022777"/>
    </source>
</evidence>
<dbReference type="InterPro" id="IPR008271">
    <property type="entry name" value="Ser/Thr_kinase_AS"/>
</dbReference>
<keyword evidence="3" id="KW-0808">Transferase</keyword>
<dbReference type="InterPro" id="IPR000719">
    <property type="entry name" value="Prot_kinase_dom"/>
</dbReference>
<evidence type="ECO:0000256" key="1">
    <source>
        <dbReference type="ARBA" id="ARBA00012513"/>
    </source>
</evidence>
<dbReference type="InterPro" id="IPR011009">
    <property type="entry name" value="Kinase-like_dom_sf"/>
</dbReference>
<evidence type="ECO:0000256" key="3">
    <source>
        <dbReference type="ARBA" id="ARBA00022679"/>
    </source>
</evidence>
<feature type="compositionally biased region" description="Polar residues" evidence="9">
    <location>
        <begin position="928"/>
        <end position="939"/>
    </location>
</feature>
<evidence type="ECO:0000313" key="13">
    <source>
        <dbReference type="EMBL" id="GAT94634.1"/>
    </source>
</evidence>
<dbReference type="SUPFAM" id="SSF64268">
    <property type="entry name" value="PX domain"/>
    <property type="match status" value="1"/>
</dbReference>
<dbReference type="GO" id="GO:0035556">
    <property type="term" value="P:intracellular signal transduction"/>
    <property type="evidence" value="ECO:0007669"/>
    <property type="project" value="TreeGrafter"/>
</dbReference>
<dbReference type="OMA" id="CEYLQAI"/>
<gene>
    <name evidence="13" type="ORF">CL6EHI_006750</name>
</gene>
<dbReference type="Proteomes" id="UP000078387">
    <property type="component" value="Unassembled WGS sequence"/>
</dbReference>
<sequence>MNETHVPVLTIHTNFRKNRQSCFSPSSITQSIDYNTEDVVVNTLVKEREISYTNIIISSVKSEIMIDTINTIPIIVHTISFTCNSRIDTIQKTANDLYELDAFFKSKNPVNGFPLFPKRSISYPMRDTALCEYLQAVINISGVCDSEYFKQWISTSLPNSIISIRRPIISGELKKEGYILKRWVARYVLVKRNYLIYFVSDKEFSKLTLPTILDLKGANIKVSDMKEKTFHIKLSSGAVYHFKTKTKELLGEWIVALQSSTVIIQRRRDRRQSVYSEETSHKPVTPILSLQELLTIQSTNNEIINECMKIVQTHKEDTSLIHLCKRLESIDLLDAIELNQIISQIKEISLNHPEDVQLLKLLRLLSSNEIKRIETRSKNHSHQSSRSQSRKQSISSLDMSLINSNESSTTVTPRSGVVCRICEATVLAEHLARHTYYCKTLNEICMKATTDAERLKGIVEEAKRISELKKTDCFKRLIEVSDAAIRIMGESLQKQYDNLKVYNEVSADLVGSYQHDVCGYVFAFYVQKLIHHKTDILGKYIENPNNPRQLLNVLGAGVRLDETWNNIGLKDFEIIKRINGGAYSSVYLVRKKVTNDIYAMKIMKKADMIRKNVVDGVLAEKTILQRAQTPSVVKMYYAFQDTHNLFLVMEYCPGGDLRCLLSNVGYLDETTAKIYSAEIVLALEYIHSLGCIHRDLKPDNVLIDKNGHLLLTDFGLSTVGSKIEQTVEDSRLVCTPDYVAPESIVSFQYSRCSDYFSLGSMIFEFICGIPPFHEETPDAIFQNIRTGKYSWPSSINPSNELKSIVSGLLTVEVKKRLGYKSVQEIKSHPWFEGINWNTLLNESREDIFVPELDNETDTGYFEVDNQTDNNTFSTDFNETKGSSVLSRMKGDHCEKFNKFNGISFHHLVEENMSIANEVTTSENDRESNNNTDSDSQISVESFEEENNETDNPTDTKQDAKSDHC</sequence>
<feature type="compositionally biased region" description="Basic and acidic residues" evidence="9">
    <location>
        <begin position="953"/>
        <end position="964"/>
    </location>
</feature>
<dbReference type="Gene3D" id="3.30.200.20">
    <property type="entry name" value="Phosphorylase Kinase, domain 1"/>
    <property type="match status" value="1"/>
</dbReference>
<dbReference type="InterPro" id="IPR036871">
    <property type="entry name" value="PX_dom_sf"/>
</dbReference>
<dbReference type="PROSITE" id="PS50003">
    <property type="entry name" value="PH_DOMAIN"/>
    <property type="match status" value="1"/>
</dbReference>
<dbReference type="InterPro" id="IPR011993">
    <property type="entry name" value="PH-like_dom_sf"/>
</dbReference>
<dbReference type="CDD" id="cd00821">
    <property type="entry name" value="PH"/>
    <property type="match status" value="1"/>
</dbReference>